<protein>
    <submittedName>
        <fullName evidence="2">Uncharacterized protein</fullName>
    </submittedName>
</protein>
<keyword evidence="3" id="KW-1185">Reference proteome</keyword>
<dbReference type="AlphaFoldDB" id="A0AAV5FKN3"/>
<feature type="compositionally biased region" description="Pro residues" evidence="1">
    <location>
        <begin position="82"/>
        <end position="96"/>
    </location>
</feature>
<comment type="caution">
    <text evidence="2">The sequence shown here is derived from an EMBL/GenBank/DDBJ whole genome shotgun (WGS) entry which is preliminary data.</text>
</comment>
<feature type="compositionally biased region" description="Polar residues" evidence="1">
    <location>
        <begin position="1"/>
        <end position="16"/>
    </location>
</feature>
<feature type="region of interest" description="Disordered" evidence="1">
    <location>
        <begin position="1"/>
        <end position="31"/>
    </location>
</feature>
<proteinExistence type="predicted"/>
<dbReference type="Proteomes" id="UP001054889">
    <property type="component" value="Unassembled WGS sequence"/>
</dbReference>
<gene>
    <name evidence="2" type="primary">gb25064</name>
    <name evidence="2" type="ORF">PR202_gb25064</name>
</gene>
<sequence length="208" mass="22560">MMSMGPNLQTPPSTAPRTPFGPQPPASHTPDLGRQWALIHLLAANPLHTPQPKTLPSLPIFLPASIIRATVIPTKTPPAPPLALPWYPTTPPPTAPQPQSMPNTSRAPPPSRHGRKPRPTAVLRKRSKRLANKEPSVFIDMTTRAVQLKALRNAVSSCSKDLQKLVSRKKILNKKKPLATVDLKKMAAMAGLPKHCMRAVTVAAGRTK</sequence>
<feature type="region of interest" description="Disordered" evidence="1">
    <location>
        <begin position="82"/>
        <end position="129"/>
    </location>
</feature>
<accession>A0AAV5FKN3</accession>
<evidence type="ECO:0000313" key="3">
    <source>
        <dbReference type="Proteomes" id="UP001054889"/>
    </source>
</evidence>
<dbReference type="EMBL" id="BQKI01000088">
    <property type="protein sequence ID" value="GJN36224.1"/>
    <property type="molecule type" value="Genomic_DNA"/>
</dbReference>
<feature type="compositionally biased region" description="Basic residues" evidence="1">
    <location>
        <begin position="112"/>
        <end position="129"/>
    </location>
</feature>
<evidence type="ECO:0000256" key="1">
    <source>
        <dbReference type="SAM" id="MobiDB-lite"/>
    </source>
</evidence>
<reference evidence="2" key="2">
    <citation type="submission" date="2021-12" db="EMBL/GenBank/DDBJ databases">
        <title>Resequencing data analysis of finger millet.</title>
        <authorList>
            <person name="Hatakeyama M."/>
            <person name="Aluri S."/>
            <person name="Balachadran M.T."/>
            <person name="Sivarajan S.R."/>
            <person name="Poveda L."/>
            <person name="Shimizu-Inatsugi R."/>
            <person name="Schlapbach R."/>
            <person name="Sreeman S.M."/>
            <person name="Shimizu K.K."/>
        </authorList>
    </citation>
    <scope>NUCLEOTIDE SEQUENCE</scope>
</reference>
<organism evidence="2 3">
    <name type="scientific">Eleusine coracana subsp. coracana</name>
    <dbReference type="NCBI Taxonomy" id="191504"/>
    <lineage>
        <taxon>Eukaryota</taxon>
        <taxon>Viridiplantae</taxon>
        <taxon>Streptophyta</taxon>
        <taxon>Embryophyta</taxon>
        <taxon>Tracheophyta</taxon>
        <taxon>Spermatophyta</taxon>
        <taxon>Magnoliopsida</taxon>
        <taxon>Liliopsida</taxon>
        <taxon>Poales</taxon>
        <taxon>Poaceae</taxon>
        <taxon>PACMAD clade</taxon>
        <taxon>Chloridoideae</taxon>
        <taxon>Cynodonteae</taxon>
        <taxon>Eleusininae</taxon>
        <taxon>Eleusine</taxon>
    </lineage>
</organism>
<reference evidence="2" key="1">
    <citation type="journal article" date="2018" name="DNA Res.">
        <title>Multiple hybrid de novo genome assembly of finger millet, an orphan allotetraploid crop.</title>
        <authorList>
            <person name="Hatakeyama M."/>
            <person name="Aluri S."/>
            <person name="Balachadran M.T."/>
            <person name="Sivarajan S.R."/>
            <person name="Patrignani A."/>
            <person name="Gruter S."/>
            <person name="Poveda L."/>
            <person name="Shimizu-Inatsugi R."/>
            <person name="Baeten J."/>
            <person name="Francoijs K.J."/>
            <person name="Nataraja K.N."/>
            <person name="Reddy Y.A.N."/>
            <person name="Phadnis S."/>
            <person name="Ravikumar R.L."/>
            <person name="Schlapbach R."/>
            <person name="Sreeman S.M."/>
            <person name="Shimizu K.K."/>
        </authorList>
    </citation>
    <scope>NUCLEOTIDE SEQUENCE</scope>
</reference>
<evidence type="ECO:0000313" key="2">
    <source>
        <dbReference type="EMBL" id="GJN36224.1"/>
    </source>
</evidence>
<name>A0AAV5FKN3_ELECO</name>